<dbReference type="HOGENOM" id="CLU_3243350_0_0_1"/>
<proteinExistence type="predicted"/>
<feature type="region of interest" description="Disordered" evidence="1">
    <location>
        <begin position="1"/>
        <end position="43"/>
    </location>
</feature>
<name>V9ET82_PHYNI</name>
<reference evidence="2 3" key="1">
    <citation type="submission" date="2013-11" db="EMBL/GenBank/DDBJ databases">
        <title>The Genome Sequence of Phytophthora parasitica P1569.</title>
        <authorList>
            <consortium name="The Broad Institute Genomics Platform"/>
            <person name="Russ C."/>
            <person name="Tyler B."/>
            <person name="Panabieres F."/>
            <person name="Shan W."/>
            <person name="Tripathy S."/>
            <person name="Grunwald N."/>
            <person name="Machado M."/>
            <person name="Johnson C.S."/>
            <person name="Arredondo F."/>
            <person name="Hong C."/>
            <person name="Coffey M."/>
            <person name="Young S.K."/>
            <person name="Zeng Q."/>
            <person name="Gargeya S."/>
            <person name="Fitzgerald M."/>
            <person name="Abouelleil A."/>
            <person name="Alvarado L."/>
            <person name="Chapman S.B."/>
            <person name="Gainer-Dewar J."/>
            <person name="Goldberg J."/>
            <person name="Griggs A."/>
            <person name="Gujja S."/>
            <person name="Hansen M."/>
            <person name="Howarth C."/>
            <person name="Imamovic A."/>
            <person name="Ireland A."/>
            <person name="Larimer J."/>
            <person name="McCowan C."/>
            <person name="Murphy C."/>
            <person name="Pearson M."/>
            <person name="Poon T.W."/>
            <person name="Priest M."/>
            <person name="Roberts A."/>
            <person name="Saif S."/>
            <person name="Shea T."/>
            <person name="Sykes S."/>
            <person name="Wortman J."/>
            <person name="Nusbaum C."/>
            <person name="Birren B."/>
        </authorList>
    </citation>
    <scope>NUCLEOTIDE SEQUENCE [LARGE SCALE GENOMIC DNA]</scope>
    <source>
        <strain evidence="2 3">P1569</strain>
    </source>
</reference>
<evidence type="ECO:0000256" key="1">
    <source>
        <dbReference type="SAM" id="MobiDB-lite"/>
    </source>
</evidence>
<accession>V9ET82</accession>
<dbReference type="AlphaFoldDB" id="V9ET82"/>
<dbReference type="Proteomes" id="UP000018721">
    <property type="component" value="Unassembled WGS sequence"/>
</dbReference>
<protein>
    <submittedName>
        <fullName evidence="2">Uncharacterized protein</fullName>
    </submittedName>
</protein>
<comment type="caution">
    <text evidence="2">The sequence shown here is derived from an EMBL/GenBank/DDBJ whole genome shotgun (WGS) entry which is preliminary data.</text>
</comment>
<sequence>MFTSRAIEPFQASSTPTAVSVSSPASCAETSASKPLEQALPTL</sequence>
<feature type="compositionally biased region" description="Low complexity" evidence="1">
    <location>
        <begin position="13"/>
        <end position="26"/>
    </location>
</feature>
<dbReference type="EMBL" id="ANIZ01002158">
    <property type="protein sequence ID" value="ETI42061.1"/>
    <property type="molecule type" value="Genomic_DNA"/>
</dbReference>
<keyword evidence="3" id="KW-1185">Reference proteome</keyword>
<evidence type="ECO:0000313" key="3">
    <source>
        <dbReference type="Proteomes" id="UP000018721"/>
    </source>
</evidence>
<gene>
    <name evidence="2" type="ORF">F443_12761</name>
</gene>
<evidence type="ECO:0000313" key="2">
    <source>
        <dbReference type="EMBL" id="ETI42061.1"/>
    </source>
</evidence>
<organism evidence="2 3">
    <name type="scientific">Phytophthora nicotianae P1569</name>
    <dbReference type="NCBI Taxonomy" id="1317065"/>
    <lineage>
        <taxon>Eukaryota</taxon>
        <taxon>Sar</taxon>
        <taxon>Stramenopiles</taxon>
        <taxon>Oomycota</taxon>
        <taxon>Peronosporomycetes</taxon>
        <taxon>Peronosporales</taxon>
        <taxon>Peronosporaceae</taxon>
        <taxon>Phytophthora</taxon>
    </lineage>
</organism>